<keyword evidence="3" id="KW-1185">Reference proteome</keyword>
<evidence type="ECO:0000256" key="1">
    <source>
        <dbReference type="SAM" id="SignalP"/>
    </source>
</evidence>
<accession>A0AAD5TCT0</accession>
<name>A0AAD5TCT0_9FUNG</name>
<feature type="chain" id="PRO_5042179447" description="NlpC/P60 domain-containing protein" evidence="1">
    <location>
        <begin position="20"/>
        <end position="260"/>
    </location>
</feature>
<evidence type="ECO:0008006" key="4">
    <source>
        <dbReference type="Google" id="ProtNLM"/>
    </source>
</evidence>
<feature type="signal peptide" evidence="1">
    <location>
        <begin position="1"/>
        <end position="19"/>
    </location>
</feature>
<dbReference type="AlphaFoldDB" id="A0AAD5TCT0"/>
<reference evidence="2" key="1">
    <citation type="submission" date="2020-05" db="EMBL/GenBank/DDBJ databases">
        <title>Phylogenomic resolution of chytrid fungi.</title>
        <authorList>
            <person name="Stajich J.E."/>
            <person name="Amses K."/>
            <person name="Simmons R."/>
            <person name="Seto K."/>
            <person name="Myers J."/>
            <person name="Bonds A."/>
            <person name="Quandt C.A."/>
            <person name="Barry K."/>
            <person name="Liu P."/>
            <person name="Grigoriev I."/>
            <person name="Longcore J.E."/>
            <person name="James T.Y."/>
        </authorList>
    </citation>
    <scope>NUCLEOTIDE SEQUENCE</scope>
    <source>
        <strain evidence="2">JEL0379</strain>
    </source>
</reference>
<evidence type="ECO:0000313" key="2">
    <source>
        <dbReference type="EMBL" id="KAJ3170886.1"/>
    </source>
</evidence>
<evidence type="ECO:0000313" key="3">
    <source>
        <dbReference type="Proteomes" id="UP001212152"/>
    </source>
</evidence>
<dbReference type="InterPro" id="IPR038765">
    <property type="entry name" value="Papain-like_cys_pep_sf"/>
</dbReference>
<protein>
    <recommendedName>
        <fullName evidence="4">NlpC/P60 domain-containing protein</fullName>
    </recommendedName>
</protein>
<dbReference type="Proteomes" id="UP001212152">
    <property type="component" value="Unassembled WGS sequence"/>
</dbReference>
<dbReference type="EMBL" id="JADGJQ010000091">
    <property type="protein sequence ID" value="KAJ3170886.1"/>
    <property type="molecule type" value="Genomic_DNA"/>
</dbReference>
<gene>
    <name evidence="2" type="ORF">HDU87_008652</name>
</gene>
<comment type="caution">
    <text evidence="2">The sequence shown here is derived from an EMBL/GenBank/DDBJ whole genome shotgun (WGS) entry which is preliminary data.</text>
</comment>
<dbReference type="SUPFAM" id="SSF54001">
    <property type="entry name" value="Cysteine proteinases"/>
    <property type="match status" value="1"/>
</dbReference>
<organism evidence="2 3">
    <name type="scientific">Geranomyces variabilis</name>
    <dbReference type="NCBI Taxonomy" id="109894"/>
    <lineage>
        <taxon>Eukaryota</taxon>
        <taxon>Fungi</taxon>
        <taxon>Fungi incertae sedis</taxon>
        <taxon>Chytridiomycota</taxon>
        <taxon>Chytridiomycota incertae sedis</taxon>
        <taxon>Chytridiomycetes</taxon>
        <taxon>Spizellomycetales</taxon>
        <taxon>Powellomycetaceae</taxon>
        <taxon>Geranomyces</taxon>
    </lineage>
</organism>
<dbReference type="Gene3D" id="3.90.1720.10">
    <property type="entry name" value="endopeptidase domain like (from Nostoc punctiforme)"/>
    <property type="match status" value="1"/>
</dbReference>
<keyword evidence="1" id="KW-0732">Signal</keyword>
<sequence>MHLIKIAFTIAAIISSVSAESCSVGGKAGTCISTASCKSNGGTSTPGYCPNDPDDIRCCVPATCSADGVSGTCIATGACSASGGVSTPGLCPGGNDIQCCTKSGGGGGAGSPCGVTKSRAGIVAAALQAHNTGKTISYTQAAGPRWAGIHDGLCPNKNQLPPTADCSSFVTWIYWSAYGNGADFLNAEHWGAGYTGTLQDHGKSVSLADAQPGDLVFYPGHVAILYTKSPAQVLNYGSTGPVKVLGIDVPGQHDQIRSYL</sequence>
<proteinExistence type="predicted"/>